<reference evidence="6 9" key="2">
    <citation type="submission" date="2020-07" db="EMBL/GenBank/DDBJ databases">
        <title>Sequencing the genomes of 1000 actinobacteria strains.</title>
        <authorList>
            <person name="Klenk H.-P."/>
        </authorList>
    </citation>
    <scope>NUCLEOTIDE SEQUENCE [LARGE SCALE GENOMIC DNA]</scope>
    <source>
        <strain evidence="6 9">DSM 23870</strain>
    </source>
</reference>
<dbReference type="PANTHER" id="PTHR30055">
    <property type="entry name" value="HTH-TYPE TRANSCRIPTIONAL REGULATOR RUTR"/>
    <property type="match status" value="1"/>
</dbReference>
<dbReference type="InterPro" id="IPR009057">
    <property type="entry name" value="Homeodomain-like_sf"/>
</dbReference>
<protein>
    <submittedName>
        <fullName evidence="6 7">AcrR family transcriptional regulator</fullName>
    </submittedName>
</protein>
<dbReference type="Proteomes" id="UP000292686">
    <property type="component" value="Unassembled WGS sequence"/>
</dbReference>
<evidence type="ECO:0000313" key="9">
    <source>
        <dbReference type="Proteomes" id="UP000581087"/>
    </source>
</evidence>
<dbReference type="Pfam" id="PF16859">
    <property type="entry name" value="TetR_C_11"/>
    <property type="match status" value="1"/>
</dbReference>
<reference evidence="7 8" key="1">
    <citation type="submission" date="2019-01" db="EMBL/GenBank/DDBJ databases">
        <title>Agromyces.</title>
        <authorList>
            <person name="Li J."/>
        </authorList>
    </citation>
    <scope>NUCLEOTIDE SEQUENCE [LARGE SCALE GENOMIC DNA]</scope>
    <source>
        <strain evidence="7 8">DSM 23870</strain>
    </source>
</reference>
<dbReference type="InterPro" id="IPR001647">
    <property type="entry name" value="HTH_TetR"/>
</dbReference>
<gene>
    <name evidence="6" type="ORF">BJ972_002092</name>
    <name evidence="7" type="ORF">ESP50_03280</name>
</gene>
<dbReference type="PRINTS" id="PR00455">
    <property type="entry name" value="HTHTETR"/>
</dbReference>
<dbReference type="Gene3D" id="1.10.357.10">
    <property type="entry name" value="Tetracycline Repressor, domain 2"/>
    <property type="match status" value="1"/>
</dbReference>
<dbReference type="InterPro" id="IPR011075">
    <property type="entry name" value="TetR_C"/>
</dbReference>
<dbReference type="PANTHER" id="PTHR30055:SF148">
    <property type="entry name" value="TETR-FAMILY TRANSCRIPTIONAL REGULATOR"/>
    <property type="match status" value="1"/>
</dbReference>
<evidence type="ECO:0000313" key="7">
    <source>
        <dbReference type="EMBL" id="RXZ88215.1"/>
    </source>
</evidence>
<name>A0A4Q2M7J1_9MICO</name>
<dbReference type="PROSITE" id="PS50977">
    <property type="entry name" value="HTH_TETR_2"/>
    <property type="match status" value="1"/>
</dbReference>
<accession>A0A4Q2M7J1</accession>
<dbReference type="RefSeq" id="WP_129172479.1">
    <property type="nucleotide sequence ID" value="NZ_JACCBI010000001.1"/>
</dbReference>
<sequence length="191" mass="20505">MSDHRQGPVRSEAARIAVLEATARLFATRGYDHMTMEGVAAEAGVSKQTIYRWWPSKGALIADCLLERRLLPDQLTLPDTGDVRADLTSWIATIFRVLDRAGESLLRSLIAAAAENVEVGQRLHASLGMESSLTDRLRSAIDAGELRADAPLAEIGEALVGSLILRALSRQTVDEAGAARFVTAVLGASRA</sequence>
<dbReference type="GO" id="GO:0003700">
    <property type="term" value="F:DNA-binding transcription factor activity"/>
    <property type="evidence" value="ECO:0007669"/>
    <property type="project" value="TreeGrafter"/>
</dbReference>
<dbReference type="InterPro" id="IPR050109">
    <property type="entry name" value="HTH-type_TetR-like_transc_reg"/>
</dbReference>
<keyword evidence="2 4" id="KW-0238">DNA-binding</keyword>
<dbReference type="InterPro" id="IPR036271">
    <property type="entry name" value="Tet_transcr_reg_TetR-rel_C_sf"/>
</dbReference>
<dbReference type="Pfam" id="PF00440">
    <property type="entry name" value="TetR_N"/>
    <property type="match status" value="1"/>
</dbReference>
<evidence type="ECO:0000256" key="3">
    <source>
        <dbReference type="ARBA" id="ARBA00023163"/>
    </source>
</evidence>
<keyword evidence="1" id="KW-0805">Transcription regulation</keyword>
<dbReference type="EMBL" id="SDPM01000001">
    <property type="protein sequence ID" value="RXZ88215.1"/>
    <property type="molecule type" value="Genomic_DNA"/>
</dbReference>
<keyword evidence="8" id="KW-1185">Reference proteome</keyword>
<dbReference type="EMBL" id="JACCBI010000001">
    <property type="protein sequence ID" value="NYD67573.1"/>
    <property type="molecule type" value="Genomic_DNA"/>
</dbReference>
<comment type="caution">
    <text evidence="7">The sequence shown here is derived from an EMBL/GenBank/DDBJ whole genome shotgun (WGS) entry which is preliminary data.</text>
</comment>
<dbReference type="Proteomes" id="UP000581087">
    <property type="component" value="Unassembled WGS sequence"/>
</dbReference>
<evidence type="ECO:0000256" key="2">
    <source>
        <dbReference type="ARBA" id="ARBA00023125"/>
    </source>
</evidence>
<feature type="domain" description="HTH tetR-type" evidence="5">
    <location>
        <begin position="12"/>
        <end position="72"/>
    </location>
</feature>
<organism evidence="7 8">
    <name type="scientific">Agromyces atrinae</name>
    <dbReference type="NCBI Taxonomy" id="592376"/>
    <lineage>
        <taxon>Bacteria</taxon>
        <taxon>Bacillati</taxon>
        <taxon>Actinomycetota</taxon>
        <taxon>Actinomycetes</taxon>
        <taxon>Micrococcales</taxon>
        <taxon>Microbacteriaceae</taxon>
        <taxon>Agromyces</taxon>
    </lineage>
</organism>
<dbReference type="SUPFAM" id="SSF46689">
    <property type="entry name" value="Homeodomain-like"/>
    <property type="match status" value="1"/>
</dbReference>
<dbReference type="Gene3D" id="1.10.10.60">
    <property type="entry name" value="Homeodomain-like"/>
    <property type="match status" value="1"/>
</dbReference>
<dbReference type="AlphaFoldDB" id="A0A4Q2M7J1"/>
<evidence type="ECO:0000313" key="8">
    <source>
        <dbReference type="Proteomes" id="UP000292686"/>
    </source>
</evidence>
<evidence type="ECO:0000313" key="6">
    <source>
        <dbReference type="EMBL" id="NYD67573.1"/>
    </source>
</evidence>
<dbReference type="GO" id="GO:0000976">
    <property type="term" value="F:transcription cis-regulatory region binding"/>
    <property type="evidence" value="ECO:0007669"/>
    <property type="project" value="TreeGrafter"/>
</dbReference>
<dbReference type="OrthoDB" id="9796019at2"/>
<evidence type="ECO:0000256" key="4">
    <source>
        <dbReference type="PROSITE-ProRule" id="PRU00335"/>
    </source>
</evidence>
<evidence type="ECO:0000259" key="5">
    <source>
        <dbReference type="PROSITE" id="PS50977"/>
    </source>
</evidence>
<keyword evidence="3" id="KW-0804">Transcription</keyword>
<proteinExistence type="predicted"/>
<evidence type="ECO:0000256" key="1">
    <source>
        <dbReference type="ARBA" id="ARBA00023015"/>
    </source>
</evidence>
<dbReference type="SUPFAM" id="SSF48498">
    <property type="entry name" value="Tetracyclin repressor-like, C-terminal domain"/>
    <property type="match status" value="1"/>
</dbReference>
<feature type="DNA-binding region" description="H-T-H motif" evidence="4">
    <location>
        <begin position="35"/>
        <end position="54"/>
    </location>
</feature>